<evidence type="ECO:0000313" key="2">
    <source>
        <dbReference type="EMBL" id="ELR25712.1"/>
    </source>
</evidence>
<dbReference type="GeneID" id="14926790"/>
<dbReference type="AlphaFoldDB" id="L8HKG3"/>
<keyword evidence="3" id="KW-1185">Reference proteome</keyword>
<dbReference type="VEuPathDB" id="AmoebaDB:ACA1_326700"/>
<evidence type="ECO:0000313" key="3">
    <source>
        <dbReference type="Proteomes" id="UP000011083"/>
    </source>
</evidence>
<evidence type="ECO:0000256" key="1">
    <source>
        <dbReference type="SAM" id="MobiDB-lite"/>
    </source>
</evidence>
<accession>L8HKG3</accession>
<feature type="compositionally biased region" description="Basic residues" evidence="1">
    <location>
        <begin position="196"/>
        <end position="207"/>
    </location>
</feature>
<dbReference type="KEGG" id="acan:ACA1_326700"/>
<reference evidence="2 3" key="1">
    <citation type="journal article" date="2013" name="Genome Biol.">
        <title>Genome of Acanthamoeba castellanii highlights extensive lateral gene transfer and early evolution of tyrosine kinase signaling.</title>
        <authorList>
            <person name="Clarke M."/>
            <person name="Lohan A.J."/>
            <person name="Liu B."/>
            <person name="Lagkouvardos I."/>
            <person name="Roy S."/>
            <person name="Zafar N."/>
            <person name="Bertelli C."/>
            <person name="Schilde C."/>
            <person name="Kianianmomeni A."/>
            <person name="Burglin T.R."/>
            <person name="Frech C."/>
            <person name="Turcotte B."/>
            <person name="Kopec K.O."/>
            <person name="Synnott J.M."/>
            <person name="Choo C."/>
            <person name="Paponov I."/>
            <person name="Finkler A."/>
            <person name="Soon Heng Tan C."/>
            <person name="Hutchins A.P."/>
            <person name="Weinmeier T."/>
            <person name="Rattei T."/>
            <person name="Chu J.S."/>
            <person name="Gimenez G."/>
            <person name="Irimia M."/>
            <person name="Rigden D.J."/>
            <person name="Fitzpatrick D.A."/>
            <person name="Lorenzo-Morales J."/>
            <person name="Bateman A."/>
            <person name="Chiu C.H."/>
            <person name="Tang P."/>
            <person name="Hegemann P."/>
            <person name="Fromm H."/>
            <person name="Raoult D."/>
            <person name="Greub G."/>
            <person name="Miranda-Saavedra D."/>
            <person name="Chen N."/>
            <person name="Nash P."/>
            <person name="Ginger M.L."/>
            <person name="Horn M."/>
            <person name="Schaap P."/>
            <person name="Caler L."/>
            <person name="Loftus B."/>
        </authorList>
    </citation>
    <scope>NUCLEOTIDE SEQUENCE [LARGE SCALE GENOMIC DNA]</scope>
    <source>
        <strain evidence="2 3">Neff</strain>
    </source>
</reference>
<gene>
    <name evidence="2" type="ORF">ACA1_326700</name>
</gene>
<dbReference type="RefSeq" id="XP_004358276.1">
    <property type="nucleotide sequence ID" value="XM_004358219.1"/>
</dbReference>
<name>L8HKG3_ACACF</name>
<dbReference type="EMBL" id="KB007792">
    <property type="protein sequence ID" value="ELR25712.1"/>
    <property type="molecule type" value="Genomic_DNA"/>
</dbReference>
<organism evidence="2 3">
    <name type="scientific">Acanthamoeba castellanii (strain ATCC 30010 / Neff)</name>
    <dbReference type="NCBI Taxonomy" id="1257118"/>
    <lineage>
        <taxon>Eukaryota</taxon>
        <taxon>Amoebozoa</taxon>
        <taxon>Discosea</taxon>
        <taxon>Longamoebia</taxon>
        <taxon>Centramoebida</taxon>
        <taxon>Acanthamoebidae</taxon>
        <taxon>Acanthamoeba</taxon>
    </lineage>
</organism>
<proteinExistence type="predicted"/>
<sequence>MSFANVSREELEAVESRYLLCLMPLNINLLDALRLVIITPMRLLKHRYNMYFKAEQVTRHCYSSVYCILRLAQGSWACCHYCHNLLAFFHKVEWLIRVGRKTALFYNCFGICMLHIEHLGLLKRHLQYTCIANGIEEDINDMFKAFPLFLQVTKLLFREQDSFTNNLDKLEKLTKRWKHLMVKLYGGIAKQQHMTSSKKKQSKKRSQTAKTAASDMTTSREKPLSFSFPNFKVVQHWPELICFLSPPWVQDTHLWEQQHLTAKTTTRHTNQINTKQAILIKTHQKDTMVHHSMYTGLPSTSPSKGPCQEPYMLTVSVAAVADIMSNHKHNLNDAIE</sequence>
<dbReference type="Proteomes" id="UP000011083">
    <property type="component" value="Unassembled WGS sequence"/>
</dbReference>
<protein>
    <submittedName>
        <fullName evidence="2">Uncharacterized protein</fullName>
    </submittedName>
</protein>
<feature type="region of interest" description="Disordered" evidence="1">
    <location>
        <begin position="191"/>
        <end position="217"/>
    </location>
</feature>